<dbReference type="SUPFAM" id="SSF53098">
    <property type="entry name" value="Ribonuclease H-like"/>
    <property type="match status" value="1"/>
</dbReference>
<keyword evidence="4" id="KW-0378">Hydrolase</keyword>
<dbReference type="CDD" id="cd09272">
    <property type="entry name" value="RNase_HI_RT_Ty1"/>
    <property type="match status" value="1"/>
</dbReference>
<proteinExistence type="predicted"/>
<dbReference type="Pfam" id="PF22936">
    <property type="entry name" value="Pol_BBD"/>
    <property type="match status" value="1"/>
</dbReference>
<dbReference type="InterPro" id="IPR025724">
    <property type="entry name" value="GAG-pre-integrase_dom"/>
</dbReference>
<evidence type="ECO:0000313" key="9">
    <source>
        <dbReference type="EMBL" id="WVZ95097.1"/>
    </source>
</evidence>
<evidence type="ECO:0000256" key="3">
    <source>
        <dbReference type="ARBA" id="ARBA00022750"/>
    </source>
</evidence>
<dbReference type="InterPro" id="IPR057670">
    <property type="entry name" value="SH3_retrovirus"/>
</dbReference>
<dbReference type="GO" id="GO:0008270">
    <property type="term" value="F:zinc ion binding"/>
    <property type="evidence" value="ECO:0007669"/>
    <property type="project" value="UniProtKB-KW"/>
</dbReference>
<reference evidence="9 10" key="1">
    <citation type="submission" date="2024-02" db="EMBL/GenBank/DDBJ databases">
        <title>High-quality chromosome-scale genome assembly of Pensacola bahiagrass (Paspalum notatum Flugge var. saurae).</title>
        <authorList>
            <person name="Vega J.M."/>
            <person name="Podio M."/>
            <person name="Orjuela J."/>
            <person name="Siena L.A."/>
            <person name="Pessino S.C."/>
            <person name="Combes M.C."/>
            <person name="Mariac C."/>
            <person name="Albertini E."/>
            <person name="Pupilli F."/>
            <person name="Ortiz J.P.A."/>
            <person name="Leblanc O."/>
        </authorList>
    </citation>
    <scope>NUCLEOTIDE SEQUENCE [LARGE SCALE GENOMIC DNA]</scope>
    <source>
        <strain evidence="9">R1</strain>
        <tissue evidence="9">Leaf</tissue>
    </source>
</reference>
<keyword evidence="5" id="KW-0862">Zinc</keyword>
<keyword evidence="10" id="KW-1185">Reference proteome</keyword>
<dbReference type="SUPFAM" id="SSF57756">
    <property type="entry name" value="Retrovirus zinc finger-like domains"/>
    <property type="match status" value="1"/>
</dbReference>
<dbReference type="InterPro" id="IPR001878">
    <property type="entry name" value="Znf_CCHC"/>
</dbReference>
<evidence type="ECO:0000256" key="6">
    <source>
        <dbReference type="SAM" id="MobiDB-lite"/>
    </source>
</evidence>
<feature type="region of interest" description="Disordered" evidence="6">
    <location>
        <begin position="844"/>
        <end position="886"/>
    </location>
</feature>
<evidence type="ECO:0008006" key="11">
    <source>
        <dbReference type="Google" id="ProtNLM"/>
    </source>
</evidence>
<evidence type="ECO:0000256" key="4">
    <source>
        <dbReference type="ARBA" id="ARBA00022801"/>
    </source>
</evidence>
<dbReference type="GO" id="GO:0004190">
    <property type="term" value="F:aspartic-type endopeptidase activity"/>
    <property type="evidence" value="ECO:0007669"/>
    <property type="project" value="UniProtKB-KW"/>
</dbReference>
<dbReference type="InterPro" id="IPR012337">
    <property type="entry name" value="RNaseH-like_sf"/>
</dbReference>
<keyword evidence="5" id="KW-0863">Zinc-finger</keyword>
<feature type="compositionally biased region" description="Basic residues" evidence="6">
    <location>
        <begin position="258"/>
        <end position="268"/>
    </location>
</feature>
<dbReference type="Pfam" id="PF07727">
    <property type="entry name" value="RVT_2"/>
    <property type="match status" value="1"/>
</dbReference>
<dbReference type="InterPro" id="IPR043502">
    <property type="entry name" value="DNA/RNA_pol_sf"/>
</dbReference>
<dbReference type="Proteomes" id="UP001341281">
    <property type="component" value="Chromosome 09"/>
</dbReference>
<protein>
    <recommendedName>
        <fullName evidence="11">Gag-pol polyprotein</fullName>
    </recommendedName>
</protein>
<feature type="region of interest" description="Disordered" evidence="6">
    <location>
        <begin position="1"/>
        <end position="26"/>
    </location>
</feature>
<feature type="domain" description="Integrase catalytic" evidence="8">
    <location>
        <begin position="584"/>
        <end position="750"/>
    </location>
</feature>
<dbReference type="InterPro" id="IPR001584">
    <property type="entry name" value="Integrase_cat-core"/>
</dbReference>
<dbReference type="Gene3D" id="4.10.60.10">
    <property type="entry name" value="Zinc finger, CCHC-type"/>
    <property type="match status" value="1"/>
</dbReference>
<evidence type="ECO:0000256" key="5">
    <source>
        <dbReference type="PROSITE-ProRule" id="PRU00047"/>
    </source>
</evidence>
<dbReference type="GO" id="GO:0003676">
    <property type="term" value="F:nucleic acid binding"/>
    <property type="evidence" value="ECO:0007669"/>
    <property type="project" value="InterPro"/>
</dbReference>
<sequence length="1452" mass="160137">MPRARSASPPPSGSGRRSSGGAGNDRGLVIHRVVKEGGGGSTSYPVLTKTNYNDWSLLMKIKLEAKCLWGAIDPGGNAVERHEDRMALDAICSAVPPEMISTLAVKESAKDAWESIRVMRIGDDRIRKTSAQRVRRQYEELAFKDGEGVEDFALRLTGIVTQLSTLGDPEDPKKVVEKYLRIARGRYKQLVVSIETLLDVSTLTVEEITGRLLASEDDPEPTPPQAGGKLYLTEEQWLERYKQKEAENGRASSGSGGRSKRRGSKGKGRGSGNTETREGSGSTPGRNGDTCRYCGKPGHWAKECRSRKRDQQAQQGQQAHVAQDDEPSLLLVHDAVITTAPPTPSLPVPAPAPSVRATITDFAPPTPTQLPREHVYLVEGKVNAALDDDEGRDPRRWIFDTGASNHMTGCRDAFSDLDTGVAGTVRFGDGSAVRIEGCGTILLDCKNGEHRALPNTYYIPRLTANIVSCGQLDEEDFEILIRRGVMRVRDEQHRLLAKIRRGPGRLYVLDLTIARPVCLAARAGEDAWRWHARFGHTNFAALRKMGREGLVRGLPVLSQVEQLCDACIAGKHRRASFPNQALRRSDHPLELIHGDLCGPITPATPSSNRYFLLLVDDYSRFMWVALLGSKDAAPAAIKRIQAAAERKTGRKLLALRTDRGGEFTSAQFTQYCAELGVGRQLTAPYTPQQNGVVERRNQTVVGMARSMIKAKGLPGMFWGEAINTAVYILNRTTSKGTGGKTPYELWNGTTPAVHHLRTFGCVAHVKNVGPNVKKLDDRSKPMIFIGYEPGSKAYRVYDPAVRRVHISRDVIFDEEARWEWGADTTASGDDEFVIKYTTVAHPEVTTMLQPRPREDTPGPSTPAPTPHAMPPPTPHATPSPTIKFATPPSVAEEDLDAEHDDDVPLRFRTVDNILGPATPRGMAHQDQDEDLLLASADEPTTFEQAQAHECWRKAMLDEMTSIEANGTWELVDPSPRQRPIGLKWVFKTKKDATGIITKHKARLVAKGYVQRQGVDYDEVFAPVARLESVRLLLALAASEGWPVHHMDVKSAFLNGELREEVYVAQPPGFIVAGKEQKVLRLIKALYGLRQAPRAWYAKLDASLAALGFQRSASEHAVYTRGKGSHRLIVGVYVDDLIITGSNVTELKQFKEEMKSTFQMSDLGLLHYYLGLEVNQTMAGITISQGAYATKILEAAGLAGCNASSTPMETRPRLSKFSPEPAVDATEYRRIVGALRYLVNTRPDLAFSVGYVSRFMEKPTTEHLVTVKRILRYVAGTVNYGCHYRRKEGEANLLGYSDSDHGADVDGRKSTSGVLFFLGRSIITWQSQKQKVVALSSCEAEYIAAATASCQAVWLARLLAELKGEEAGAVTLNIDNQSAIQLSKNPVFHDRSKHIDVKYHYIRECIEEGRVDVEPIDTKLQLADILTKALGRDQFIQLRSKLGLVDIKQVCKA</sequence>
<evidence type="ECO:0000313" key="10">
    <source>
        <dbReference type="Proteomes" id="UP001341281"/>
    </source>
</evidence>
<keyword evidence="3" id="KW-0064">Aspartyl protease</keyword>
<keyword evidence="2" id="KW-0479">Metal-binding</keyword>
<feature type="region of interest" description="Disordered" evidence="6">
    <location>
        <begin position="305"/>
        <end position="327"/>
    </location>
</feature>
<dbReference type="InterPro" id="IPR054722">
    <property type="entry name" value="PolX-like_BBD"/>
</dbReference>
<dbReference type="Gene3D" id="3.30.420.10">
    <property type="entry name" value="Ribonuclease H-like superfamily/Ribonuclease H"/>
    <property type="match status" value="1"/>
</dbReference>
<feature type="compositionally biased region" description="Pro residues" evidence="6">
    <location>
        <begin position="859"/>
        <end position="877"/>
    </location>
</feature>
<evidence type="ECO:0000259" key="7">
    <source>
        <dbReference type="PROSITE" id="PS50158"/>
    </source>
</evidence>
<dbReference type="PANTHER" id="PTHR42648">
    <property type="entry name" value="TRANSPOSASE, PUTATIVE-RELATED"/>
    <property type="match status" value="1"/>
</dbReference>
<accession>A0AAQ3XG10</accession>
<evidence type="ECO:0000259" key="8">
    <source>
        <dbReference type="PROSITE" id="PS50994"/>
    </source>
</evidence>
<evidence type="ECO:0000256" key="2">
    <source>
        <dbReference type="ARBA" id="ARBA00022723"/>
    </source>
</evidence>
<keyword evidence="1" id="KW-0645">Protease</keyword>
<gene>
    <name evidence="9" type="ORF">U9M48_040901</name>
</gene>
<dbReference type="Pfam" id="PF00665">
    <property type="entry name" value="rve"/>
    <property type="match status" value="1"/>
</dbReference>
<feature type="compositionally biased region" description="Low complexity" evidence="6">
    <location>
        <begin position="312"/>
        <end position="321"/>
    </location>
</feature>
<dbReference type="InterPro" id="IPR036397">
    <property type="entry name" value="RNaseH_sf"/>
</dbReference>
<organism evidence="9 10">
    <name type="scientific">Paspalum notatum var. saurae</name>
    <dbReference type="NCBI Taxonomy" id="547442"/>
    <lineage>
        <taxon>Eukaryota</taxon>
        <taxon>Viridiplantae</taxon>
        <taxon>Streptophyta</taxon>
        <taxon>Embryophyta</taxon>
        <taxon>Tracheophyta</taxon>
        <taxon>Spermatophyta</taxon>
        <taxon>Magnoliopsida</taxon>
        <taxon>Liliopsida</taxon>
        <taxon>Poales</taxon>
        <taxon>Poaceae</taxon>
        <taxon>PACMAD clade</taxon>
        <taxon>Panicoideae</taxon>
        <taxon>Andropogonodae</taxon>
        <taxon>Paspaleae</taxon>
        <taxon>Paspalinae</taxon>
        <taxon>Paspalum</taxon>
    </lineage>
</organism>
<dbReference type="Pfam" id="PF13976">
    <property type="entry name" value="gag_pre-integrs"/>
    <property type="match status" value="1"/>
</dbReference>
<dbReference type="InterPro" id="IPR013103">
    <property type="entry name" value="RVT_2"/>
</dbReference>
<feature type="domain" description="CCHC-type" evidence="7">
    <location>
        <begin position="291"/>
        <end position="306"/>
    </location>
</feature>
<dbReference type="Pfam" id="PF00098">
    <property type="entry name" value="zf-CCHC"/>
    <property type="match status" value="1"/>
</dbReference>
<name>A0AAQ3XG10_PASNO</name>
<dbReference type="PANTHER" id="PTHR42648:SF25">
    <property type="entry name" value="RNA-DIRECTED DNA POLYMERASE"/>
    <property type="match status" value="1"/>
</dbReference>
<dbReference type="GO" id="GO:0006508">
    <property type="term" value="P:proteolysis"/>
    <property type="evidence" value="ECO:0007669"/>
    <property type="project" value="UniProtKB-KW"/>
</dbReference>
<dbReference type="Pfam" id="PF25597">
    <property type="entry name" value="SH3_retrovirus"/>
    <property type="match status" value="1"/>
</dbReference>
<dbReference type="EMBL" id="CP144753">
    <property type="protein sequence ID" value="WVZ95097.1"/>
    <property type="molecule type" value="Genomic_DNA"/>
</dbReference>
<dbReference type="GO" id="GO:0015074">
    <property type="term" value="P:DNA integration"/>
    <property type="evidence" value="ECO:0007669"/>
    <property type="project" value="InterPro"/>
</dbReference>
<evidence type="ECO:0000256" key="1">
    <source>
        <dbReference type="ARBA" id="ARBA00022670"/>
    </source>
</evidence>
<dbReference type="InterPro" id="IPR039537">
    <property type="entry name" value="Retrotran_Ty1/copia-like"/>
</dbReference>
<feature type="compositionally biased region" description="Low complexity" evidence="6">
    <location>
        <begin position="1"/>
        <end position="17"/>
    </location>
</feature>
<dbReference type="SMART" id="SM00343">
    <property type="entry name" value="ZnF_C2HC"/>
    <property type="match status" value="1"/>
</dbReference>
<dbReference type="PROSITE" id="PS50994">
    <property type="entry name" value="INTEGRASE"/>
    <property type="match status" value="1"/>
</dbReference>
<feature type="region of interest" description="Disordered" evidence="6">
    <location>
        <begin position="244"/>
        <end position="292"/>
    </location>
</feature>
<dbReference type="InterPro" id="IPR036875">
    <property type="entry name" value="Znf_CCHC_sf"/>
</dbReference>
<dbReference type="SUPFAM" id="SSF56672">
    <property type="entry name" value="DNA/RNA polymerases"/>
    <property type="match status" value="1"/>
</dbReference>
<dbReference type="Pfam" id="PF14223">
    <property type="entry name" value="Retrotran_gag_2"/>
    <property type="match status" value="1"/>
</dbReference>
<dbReference type="PROSITE" id="PS50158">
    <property type="entry name" value="ZF_CCHC"/>
    <property type="match status" value="1"/>
</dbReference>